<evidence type="ECO:0000313" key="8">
    <source>
        <dbReference type="EMBL" id="EKD24590.1"/>
    </source>
</evidence>
<comment type="catalytic activity">
    <reaction evidence="6">
        <text>L-threonylcarbamoyladenylate + adenosine(37) in tRNA = N(6)-L-threonylcarbamoyladenosine(37) in tRNA + AMP + H(+)</text>
        <dbReference type="Rhea" id="RHEA:37059"/>
        <dbReference type="Rhea" id="RHEA-COMP:10162"/>
        <dbReference type="Rhea" id="RHEA-COMP:10163"/>
        <dbReference type="ChEBI" id="CHEBI:15378"/>
        <dbReference type="ChEBI" id="CHEBI:73682"/>
        <dbReference type="ChEBI" id="CHEBI:74411"/>
        <dbReference type="ChEBI" id="CHEBI:74418"/>
        <dbReference type="ChEBI" id="CHEBI:456215"/>
        <dbReference type="EC" id="2.3.1.234"/>
    </reaction>
</comment>
<dbReference type="AlphaFoldDB" id="K1X3G5"/>
<dbReference type="PANTHER" id="PTHR11735:SF6">
    <property type="entry name" value="TRNA N6-ADENOSINE THREONYLCARBAMOYLTRANSFERASE, MITOCHONDRIAL"/>
    <property type="match status" value="1"/>
</dbReference>
<dbReference type="EMBL" id="AMFJ01036201">
    <property type="protein sequence ID" value="EKD24590.1"/>
    <property type="molecule type" value="Genomic_DNA"/>
</dbReference>
<dbReference type="PANTHER" id="PTHR11735">
    <property type="entry name" value="TRNA N6-ADENOSINE THREONYLCARBAMOYLTRANSFERASE"/>
    <property type="match status" value="1"/>
</dbReference>
<gene>
    <name evidence="8" type="ORF">ACD_80C00194G0009</name>
</gene>
<dbReference type="Gene3D" id="3.30.420.40">
    <property type="match status" value="2"/>
</dbReference>
<dbReference type="SUPFAM" id="SSF53067">
    <property type="entry name" value="Actin-like ATPase domain"/>
    <property type="match status" value="1"/>
</dbReference>
<organism evidence="8">
    <name type="scientific">uncultured bacterium</name>
    <name type="common">gcode 4</name>
    <dbReference type="NCBI Taxonomy" id="1234023"/>
    <lineage>
        <taxon>Bacteria</taxon>
        <taxon>environmental samples</taxon>
    </lineage>
</organism>
<name>K1X3G5_9BACT</name>
<keyword evidence="5" id="KW-0012">Acyltransferase</keyword>
<protein>
    <recommendedName>
        <fullName evidence="1">N(6)-L-threonylcarbamoyladenine synthase</fullName>
        <ecNumber evidence="1">2.3.1.234</ecNumber>
    </recommendedName>
</protein>
<evidence type="ECO:0000259" key="7">
    <source>
        <dbReference type="Pfam" id="PF00814"/>
    </source>
</evidence>
<dbReference type="Pfam" id="PF00814">
    <property type="entry name" value="TsaD"/>
    <property type="match status" value="2"/>
</dbReference>
<keyword evidence="2" id="KW-0808">Transferase</keyword>
<proteinExistence type="predicted"/>
<sequence>MKTLAIETSCDDTSIGIIDFDWQIFSVDALLAYSQIDDHQKYWGVVPEIASRLHFDKIIEVVKNIGLDKIKDVDFISVTTHPGLPGSLVVGKTVASLLSSYFAKPLVHVNHIYGHLFSLLLERNISDIQFPLVVLTASGGHNDIYVVNNYELWITNYELTKINDQLIERREFGGYTIAKVGYTLDDAAGECFDKVSRMLGGPYPGWQRIAEKALKGGKMETWKDSEIAELIKFKRIFLSKEGFEFSFSWMKSQVSFLLKQLETKWIPLTEELICDIAYEFQEAVVEVMVKKLVRAGIAFDAKTLWLAGGVSCNDRLREYLQSYAQEKLPEVVCLRPMKKVYSMDNAAMIGLAGILEHIN</sequence>
<dbReference type="PRINTS" id="PR00789">
    <property type="entry name" value="OSIALOPTASE"/>
</dbReference>
<evidence type="ECO:0000256" key="4">
    <source>
        <dbReference type="ARBA" id="ARBA00022723"/>
    </source>
</evidence>
<dbReference type="GO" id="GO:0046872">
    <property type="term" value="F:metal ion binding"/>
    <property type="evidence" value="ECO:0007669"/>
    <property type="project" value="UniProtKB-KW"/>
</dbReference>
<dbReference type="InterPro" id="IPR043129">
    <property type="entry name" value="ATPase_NBD"/>
</dbReference>
<dbReference type="GO" id="GO:0061711">
    <property type="term" value="F:tRNA N(6)-L-threonylcarbamoyladenine synthase activity"/>
    <property type="evidence" value="ECO:0007669"/>
    <property type="project" value="UniProtKB-EC"/>
</dbReference>
<evidence type="ECO:0000256" key="6">
    <source>
        <dbReference type="ARBA" id="ARBA00048117"/>
    </source>
</evidence>
<evidence type="ECO:0000256" key="5">
    <source>
        <dbReference type="ARBA" id="ARBA00023315"/>
    </source>
</evidence>
<accession>K1X3G5</accession>
<dbReference type="InterPro" id="IPR000905">
    <property type="entry name" value="Gcp-like_dom"/>
</dbReference>
<evidence type="ECO:0000256" key="3">
    <source>
        <dbReference type="ARBA" id="ARBA00022694"/>
    </source>
</evidence>
<dbReference type="InterPro" id="IPR017861">
    <property type="entry name" value="KAE1/TsaD"/>
</dbReference>
<keyword evidence="3" id="KW-0819">tRNA processing</keyword>
<keyword evidence="4" id="KW-0479">Metal-binding</keyword>
<evidence type="ECO:0000256" key="2">
    <source>
        <dbReference type="ARBA" id="ARBA00022679"/>
    </source>
</evidence>
<dbReference type="GO" id="GO:0008033">
    <property type="term" value="P:tRNA processing"/>
    <property type="evidence" value="ECO:0007669"/>
    <property type="project" value="UniProtKB-KW"/>
</dbReference>
<comment type="caution">
    <text evidence="8">The sequence shown here is derived from an EMBL/GenBank/DDBJ whole genome shotgun (WGS) entry which is preliminary data.</text>
</comment>
<feature type="domain" description="Gcp-like" evidence="7">
    <location>
        <begin position="177"/>
        <end position="350"/>
    </location>
</feature>
<feature type="domain" description="Gcp-like" evidence="7">
    <location>
        <begin position="32"/>
        <end position="152"/>
    </location>
</feature>
<reference evidence="8" key="1">
    <citation type="journal article" date="2012" name="Science">
        <title>Fermentation, hydrogen, and sulfur metabolism in multiple uncultivated bacterial phyla.</title>
        <authorList>
            <person name="Wrighton K.C."/>
            <person name="Thomas B.C."/>
            <person name="Sharon I."/>
            <person name="Miller C.S."/>
            <person name="Castelle C.J."/>
            <person name="VerBerkmoes N.C."/>
            <person name="Wilkins M.J."/>
            <person name="Hettich R.L."/>
            <person name="Lipton M.S."/>
            <person name="Williams K.H."/>
            <person name="Long P.E."/>
            <person name="Banfield J.F."/>
        </authorList>
    </citation>
    <scope>NUCLEOTIDE SEQUENCE [LARGE SCALE GENOMIC DNA]</scope>
</reference>
<evidence type="ECO:0000256" key="1">
    <source>
        <dbReference type="ARBA" id="ARBA00012156"/>
    </source>
</evidence>
<dbReference type="EC" id="2.3.1.234" evidence="1"/>